<dbReference type="OrthoDB" id="3561078at2759"/>
<dbReference type="AlphaFoldDB" id="A0A9P8Y1A0"/>
<sequence length="207" mass="20462">MHSTFSILAVAGLASTAAALDARNLARIGSMDSDIVARQDSSDMASCAQDVLSILGNIPTATAPLLSYFEAEATALATMTDLCSIPAVPATLTSAYSSYQSVILSWYSSDSSQINSVLTACSDLPGLESLAPLVTMGQQAASSCFPGSSSSASVTKTGGATTSTTSSNTAPTTPASTTPPATPAAAPRATAGAVMAAAGLIGAAILM</sequence>
<dbReference type="RefSeq" id="XP_046010146.1">
    <property type="nucleotide sequence ID" value="XM_046158983.1"/>
</dbReference>
<evidence type="ECO:0000259" key="3">
    <source>
        <dbReference type="Pfam" id="PF24870"/>
    </source>
</evidence>
<accession>A0A9P8Y1A0</accession>
<evidence type="ECO:0000313" key="4">
    <source>
        <dbReference type="EMBL" id="KAH7027347.1"/>
    </source>
</evidence>
<organism evidence="4 5">
    <name type="scientific">Microdochium trichocladiopsis</name>
    <dbReference type="NCBI Taxonomy" id="1682393"/>
    <lineage>
        <taxon>Eukaryota</taxon>
        <taxon>Fungi</taxon>
        <taxon>Dikarya</taxon>
        <taxon>Ascomycota</taxon>
        <taxon>Pezizomycotina</taxon>
        <taxon>Sordariomycetes</taxon>
        <taxon>Xylariomycetidae</taxon>
        <taxon>Xylariales</taxon>
        <taxon>Microdochiaceae</taxon>
        <taxon>Microdochium</taxon>
    </lineage>
</organism>
<name>A0A9P8Y1A0_9PEZI</name>
<feature type="chain" id="PRO_5040110292" description="DUF7735 domain-containing protein" evidence="2">
    <location>
        <begin position="20"/>
        <end position="207"/>
    </location>
</feature>
<feature type="region of interest" description="Disordered" evidence="1">
    <location>
        <begin position="155"/>
        <end position="185"/>
    </location>
</feature>
<feature type="signal peptide" evidence="2">
    <location>
        <begin position="1"/>
        <end position="19"/>
    </location>
</feature>
<feature type="domain" description="DUF7735" evidence="3">
    <location>
        <begin position="75"/>
        <end position="122"/>
    </location>
</feature>
<evidence type="ECO:0000256" key="2">
    <source>
        <dbReference type="SAM" id="SignalP"/>
    </source>
</evidence>
<dbReference type="InterPro" id="IPR056637">
    <property type="entry name" value="DUF7735"/>
</dbReference>
<evidence type="ECO:0000256" key="1">
    <source>
        <dbReference type="SAM" id="MobiDB-lite"/>
    </source>
</evidence>
<dbReference type="Pfam" id="PF24870">
    <property type="entry name" value="DUF7735"/>
    <property type="match status" value="1"/>
</dbReference>
<proteinExistence type="predicted"/>
<dbReference type="GeneID" id="70188529"/>
<evidence type="ECO:0000313" key="5">
    <source>
        <dbReference type="Proteomes" id="UP000756346"/>
    </source>
</evidence>
<comment type="caution">
    <text evidence="4">The sequence shown here is derived from an EMBL/GenBank/DDBJ whole genome shotgun (WGS) entry which is preliminary data.</text>
</comment>
<reference evidence="4" key="1">
    <citation type="journal article" date="2021" name="Nat. Commun.">
        <title>Genetic determinants of endophytism in the Arabidopsis root mycobiome.</title>
        <authorList>
            <person name="Mesny F."/>
            <person name="Miyauchi S."/>
            <person name="Thiergart T."/>
            <person name="Pickel B."/>
            <person name="Atanasova L."/>
            <person name="Karlsson M."/>
            <person name="Huettel B."/>
            <person name="Barry K.W."/>
            <person name="Haridas S."/>
            <person name="Chen C."/>
            <person name="Bauer D."/>
            <person name="Andreopoulos W."/>
            <person name="Pangilinan J."/>
            <person name="LaButti K."/>
            <person name="Riley R."/>
            <person name="Lipzen A."/>
            <person name="Clum A."/>
            <person name="Drula E."/>
            <person name="Henrissat B."/>
            <person name="Kohler A."/>
            <person name="Grigoriev I.V."/>
            <person name="Martin F.M."/>
            <person name="Hacquard S."/>
        </authorList>
    </citation>
    <scope>NUCLEOTIDE SEQUENCE</scope>
    <source>
        <strain evidence="4">MPI-CAGE-CH-0230</strain>
    </source>
</reference>
<dbReference type="EMBL" id="JAGTJQ010000007">
    <property type="protein sequence ID" value="KAH7027347.1"/>
    <property type="molecule type" value="Genomic_DNA"/>
</dbReference>
<keyword evidence="2" id="KW-0732">Signal</keyword>
<gene>
    <name evidence="4" type="ORF">B0I36DRAFT_364559</name>
</gene>
<protein>
    <recommendedName>
        <fullName evidence="3">DUF7735 domain-containing protein</fullName>
    </recommendedName>
</protein>
<keyword evidence="5" id="KW-1185">Reference proteome</keyword>
<dbReference type="Proteomes" id="UP000756346">
    <property type="component" value="Unassembled WGS sequence"/>
</dbReference>